<gene>
    <name evidence="3" type="ORF">LMS43_11700</name>
</gene>
<keyword evidence="1" id="KW-0812">Transmembrane</keyword>
<keyword evidence="1" id="KW-1133">Transmembrane helix</keyword>
<organism evidence="3 4">
    <name type="scientific">Alcaligenes endophyticus</name>
    <dbReference type="NCBI Taxonomy" id="1929088"/>
    <lineage>
        <taxon>Bacteria</taxon>
        <taxon>Pseudomonadati</taxon>
        <taxon>Pseudomonadota</taxon>
        <taxon>Betaproteobacteria</taxon>
        <taxon>Burkholderiales</taxon>
        <taxon>Alcaligenaceae</taxon>
        <taxon>Alcaligenes</taxon>
    </lineage>
</organism>
<dbReference type="RefSeq" id="WP_266123042.1">
    <property type="nucleotide sequence ID" value="NZ_JAJHNU010000003.1"/>
</dbReference>
<feature type="domain" description="Glyoxalase-like" evidence="2">
    <location>
        <begin position="11"/>
        <end position="198"/>
    </location>
</feature>
<protein>
    <submittedName>
        <fullName evidence="3">VOC family protein</fullName>
    </submittedName>
</protein>
<sequence>MSITSQTRIGLDHIGMFAVDLHRISSLYERLGFSLTPVSQHASPPALGEPGVLRGTANRCAMLKHGYIELLAVIDPSLDTLGVPAALEKYQGMHILAFQTDAPEVLQSQLQEQGFSASLVYLQRQVDGSALSGLAQFTQVRTPPEQMPEGRVFALHHRTPELVWQAGYLTHPNTAQALLEVVVVVDDLAQAQQRYTRYFSCKADTSTCGQASFHLRTGTYTLMQTACYERSYPHAPLPLLPFPAVLVIGVASLLTAAQYLIAQKVSFSYQVNQLRIEAEQAGGATLILRQI</sequence>
<evidence type="ECO:0000259" key="2">
    <source>
        <dbReference type="Pfam" id="PF13468"/>
    </source>
</evidence>
<evidence type="ECO:0000313" key="4">
    <source>
        <dbReference type="Proteomes" id="UP001168613"/>
    </source>
</evidence>
<evidence type="ECO:0000256" key="1">
    <source>
        <dbReference type="SAM" id="Phobius"/>
    </source>
</evidence>
<keyword evidence="1" id="KW-0472">Membrane</keyword>
<dbReference type="Pfam" id="PF13468">
    <property type="entry name" value="Glyoxalase_3"/>
    <property type="match status" value="1"/>
</dbReference>
<dbReference type="InterPro" id="IPR025870">
    <property type="entry name" value="Glyoxalase-like_dom"/>
</dbReference>
<proteinExistence type="predicted"/>
<dbReference type="Gene3D" id="3.10.180.10">
    <property type="entry name" value="2,3-Dihydroxybiphenyl 1,2-Dioxygenase, domain 1"/>
    <property type="match status" value="1"/>
</dbReference>
<feature type="transmembrane region" description="Helical" evidence="1">
    <location>
        <begin position="239"/>
        <end position="261"/>
    </location>
</feature>
<name>A0ABT8EKY6_9BURK</name>
<dbReference type="Proteomes" id="UP001168613">
    <property type="component" value="Unassembled WGS sequence"/>
</dbReference>
<keyword evidence="4" id="KW-1185">Reference proteome</keyword>
<dbReference type="SUPFAM" id="SSF54593">
    <property type="entry name" value="Glyoxalase/Bleomycin resistance protein/Dihydroxybiphenyl dioxygenase"/>
    <property type="match status" value="1"/>
</dbReference>
<dbReference type="InterPro" id="IPR029068">
    <property type="entry name" value="Glyas_Bleomycin-R_OHBP_Dase"/>
</dbReference>
<comment type="caution">
    <text evidence="3">The sequence shown here is derived from an EMBL/GenBank/DDBJ whole genome shotgun (WGS) entry which is preliminary data.</text>
</comment>
<evidence type="ECO:0000313" key="3">
    <source>
        <dbReference type="EMBL" id="MDN4121951.1"/>
    </source>
</evidence>
<accession>A0ABT8EKY6</accession>
<dbReference type="EMBL" id="JAJHNU010000003">
    <property type="protein sequence ID" value="MDN4121951.1"/>
    <property type="molecule type" value="Genomic_DNA"/>
</dbReference>
<reference evidence="3" key="1">
    <citation type="submission" date="2021-11" db="EMBL/GenBank/DDBJ databases">
        <title>Draft genome sequence of Alcaligenes endophyticus type strain CCUG 75668T.</title>
        <authorList>
            <person name="Salva-Serra F."/>
            <person name="Duran R.E."/>
            <person name="Seeger M."/>
            <person name="Moore E.R.B."/>
            <person name="Jaen-Luchoro D."/>
        </authorList>
    </citation>
    <scope>NUCLEOTIDE SEQUENCE</scope>
    <source>
        <strain evidence="3">CCUG 75668</strain>
    </source>
</reference>